<reference evidence="1" key="3">
    <citation type="submission" date="2023-05" db="EMBL/GenBank/DDBJ databases">
        <authorList>
            <person name="Smith C.H."/>
        </authorList>
    </citation>
    <scope>NUCLEOTIDE SEQUENCE</scope>
    <source>
        <strain evidence="1">CHS0354</strain>
        <tissue evidence="1">Mantle</tissue>
    </source>
</reference>
<dbReference type="PANTHER" id="PTHR14187">
    <property type="entry name" value="ALPHA KINASE/ELONGATION FACTOR 2 KINASE"/>
    <property type="match status" value="1"/>
</dbReference>
<evidence type="ECO:0000313" key="2">
    <source>
        <dbReference type="Proteomes" id="UP001195483"/>
    </source>
</evidence>
<dbReference type="Proteomes" id="UP001195483">
    <property type="component" value="Unassembled WGS sequence"/>
</dbReference>
<comment type="caution">
    <text evidence="1">The sequence shown here is derived from an EMBL/GenBank/DDBJ whole genome shotgun (WGS) entry which is preliminary data.</text>
</comment>
<organism evidence="1 2">
    <name type="scientific">Potamilus streckersoni</name>
    <dbReference type="NCBI Taxonomy" id="2493646"/>
    <lineage>
        <taxon>Eukaryota</taxon>
        <taxon>Metazoa</taxon>
        <taxon>Spiralia</taxon>
        <taxon>Lophotrochozoa</taxon>
        <taxon>Mollusca</taxon>
        <taxon>Bivalvia</taxon>
        <taxon>Autobranchia</taxon>
        <taxon>Heteroconchia</taxon>
        <taxon>Palaeoheterodonta</taxon>
        <taxon>Unionida</taxon>
        <taxon>Unionoidea</taxon>
        <taxon>Unionidae</taxon>
        <taxon>Ambleminae</taxon>
        <taxon>Lampsilini</taxon>
        <taxon>Potamilus</taxon>
    </lineage>
</organism>
<protein>
    <submittedName>
        <fullName evidence="1">Uncharacterized protein</fullName>
    </submittedName>
</protein>
<name>A0AAE0SA87_9BIVA</name>
<dbReference type="Gene3D" id="3.30.420.40">
    <property type="match status" value="1"/>
</dbReference>
<dbReference type="PANTHER" id="PTHR14187:SF5">
    <property type="entry name" value="HEAT SHOCK 70 KDA PROTEIN 12A"/>
    <property type="match status" value="1"/>
</dbReference>
<proteinExistence type="predicted"/>
<gene>
    <name evidence="1" type="ORF">CHS0354_014508</name>
</gene>
<reference evidence="1" key="2">
    <citation type="journal article" date="2021" name="Genome Biol. Evol.">
        <title>Developing a high-quality reference genome for a parasitic bivalve with doubly uniparental inheritance (Bivalvia: Unionida).</title>
        <authorList>
            <person name="Smith C.H."/>
        </authorList>
    </citation>
    <scope>NUCLEOTIDE SEQUENCE</scope>
    <source>
        <strain evidence="1">CHS0354</strain>
        <tissue evidence="1">Mantle</tissue>
    </source>
</reference>
<accession>A0AAE0SA87</accession>
<dbReference type="AlphaFoldDB" id="A0AAE0SA87"/>
<reference evidence="1" key="1">
    <citation type="journal article" date="2021" name="Genome Biol. Evol.">
        <title>A High-Quality Reference Genome for a Parasitic Bivalve with Doubly Uniparental Inheritance (Bivalvia: Unionida).</title>
        <authorList>
            <person name="Smith C.H."/>
        </authorList>
    </citation>
    <scope>NUCLEOTIDE SEQUENCE</scope>
    <source>
        <strain evidence="1">CHS0354</strain>
    </source>
</reference>
<keyword evidence="2" id="KW-1185">Reference proteome</keyword>
<dbReference type="EMBL" id="JAEAOA010000895">
    <property type="protein sequence ID" value="KAK3587989.1"/>
    <property type="molecule type" value="Genomic_DNA"/>
</dbReference>
<evidence type="ECO:0000313" key="1">
    <source>
        <dbReference type="EMBL" id="KAK3587989.1"/>
    </source>
</evidence>
<sequence length="119" mass="13691">MASNPGGRIDLLVAAIDIGTSYSGYAYQFYSDYKENPVKILSPQAWNSGKHNLVSLKTPTCLLLNSKQELEECAFGFEAENRYANLCFEKENEKYYFFRKKNRLVAYTMKMVIYNEGDL</sequence>